<protein>
    <recommendedName>
        <fullName evidence="2">Carboxylesterase type B domain-containing protein</fullName>
    </recommendedName>
</protein>
<accession>A0ABD3UBP1</accession>
<comment type="similarity">
    <text evidence="1">Belongs to the type-B carboxylesterase/lipase family.</text>
</comment>
<dbReference type="InterPro" id="IPR051093">
    <property type="entry name" value="Neuroligin/BSAL"/>
</dbReference>
<dbReference type="EMBL" id="JBJQND010000016">
    <property type="protein sequence ID" value="KAL3846891.1"/>
    <property type="molecule type" value="Genomic_DNA"/>
</dbReference>
<reference evidence="3 4" key="1">
    <citation type="submission" date="2024-11" db="EMBL/GenBank/DDBJ databases">
        <title>Chromosome-level genome assembly of the freshwater bivalve Anodonta woodiana.</title>
        <authorList>
            <person name="Chen X."/>
        </authorList>
    </citation>
    <scope>NUCLEOTIDE SEQUENCE [LARGE SCALE GENOMIC DNA]</scope>
    <source>
        <strain evidence="3">MN2024</strain>
        <tissue evidence="3">Gills</tissue>
    </source>
</reference>
<evidence type="ECO:0000256" key="1">
    <source>
        <dbReference type="ARBA" id="ARBA00005964"/>
    </source>
</evidence>
<keyword evidence="4" id="KW-1185">Reference proteome</keyword>
<organism evidence="3 4">
    <name type="scientific">Sinanodonta woodiana</name>
    <name type="common">Chinese pond mussel</name>
    <name type="synonym">Anodonta woodiana</name>
    <dbReference type="NCBI Taxonomy" id="1069815"/>
    <lineage>
        <taxon>Eukaryota</taxon>
        <taxon>Metazoa</taxon>
        <taxon>Spiralia</taxon>
        <taxon>Lophotrochozoa</taxon>
        <taxon>Mollusca</taxon>
        <taxon>Bivalvia</taxon>
        <taxon>Autobranchia</taxon>
        <taxon>Heteroconchia</taxon>
        <taxon>Palaeoheterodonta</taxon>
        <taxon>Unionida</taxon>
        <taxon>Unionoidea</taxon>
        <taxon>Unionidae</taxon>
        <taxon>Unioninae</taxon>
        <taxon>Sinanodonta</taxon>
    </lineage>
</organism>
<dbReference type="InterPro" id="IPR029058">
    <property type="entry name" value="AB_hydrolase_fold"/>
</dbReference>
<name>A0ABD3UBP1_SINWO</name>
<proteinExistence type="inferred from homology"/>
<evidence type="ECO:0000313" key="4">
    <source>
        <dbReference type="Proteomes" id="UP001634394"/>
    </source>
</evidence>
<dbReference type="AlphaFoldDB" id="A0ABD3UBP1"/>
<evidence type="ECO:0000259" key="2">
    <source>
        <dbReference type="Pfam" id="PF00135"/>
    </source>
</evidence>
<dbReference type="SUPFAM" id="SSF53474">
    <property type="entry name" value="alpha/beta-Hydrolases"/>
    <property type="match status" value="1"/>
</dbReference>
<gene>
    <name evidence="3" type="ORF">ACJMK2_017843</name>
</gene>
<dbReference type="PANTHER" id="PTHR43903">
    <property type="entry name" value="NEUROLIGIN"/>
    <property type="match status" value="1"/>
</dbReference>
<comment type="caution">
    <text evidence="3">The sequence shown here is derived from an EMBL/GenBank/DDBJ whole genome shotgun (WGS) entry which is preliminary data.</text>
</comment>
<dbReference type="Pfam" id="PF00135">
    <property type="entry name" value="COesterase"/>
    <property type="match status" value="1"/>
</dbReference>
<dbReference type="Proteomes" id="UP001634394">
    <property type="component" value="Unassembled WGS sequence"/>
</dbReference>
<feature type="domain" description="Carboxylesterase type B" evidence="2">
    <location>
        <begin position="4"/>
        <end position="115"/>
    </location>
</feature>
<sequence>MGTRTIKTRYGDLRGALVEFLNQTHKPVEAFRGLQYGTTYAGRMRFMPPTSPLERWKYTRLAFSMRPICPQKNYKEEDLSKDLPKPTVIGIKRASPFNLVQSEDCLSLNIYVPVQGKLMVIRLCMLRCYHLQLPQTAKHYDCYHMLLTTCKSVSAFKCCLIVTFRKVNDEILIYVRLQHMCLMCYVSTTRLVT</sequence>
<dbReference type="Gene3D" id="3.40.50.1820">
    <property type="entry name" value="alpha/beta hydrolase"/>
    <property type="match status" value="1"/>
</dbReference>
<evidence type="ECO:0000313" key="3">
    <source>
        <dbReference type="EMBL" id="KAL3846891.1"/>
    </source>
</evidence>
<dbReference type="InterPro" id="IPR002018">
    <property type="entry name" value="CarbesteraseB"/>
</dbReference>